<name>A0ABP0HME0_9DINO</name>
<reference evidence="2 3" key="1">
    <citation type="submission" date="2024-02" db="EMBL/GenBank/DDBJ databases">
        <authorList>
            <person name="Chen Y."/>
            <person name="Shah S."/>
            <person name="Dougan E. K."/>
            <person name="Thang M."/>
            <person name="Chan C."/>
        </authorList>
    </citation>
    <scope>NUCLEOTIDE SEQUENCE [LARGE SCALE GENOMIC DNA]</scope>
</reference>
<evidence type="ECO:0000313" key="3">
    <source>
        <dbReference type="Proteomes" id="UP001642464"/>
    </source>
</evidence>
<comment type="caution">
    <text evidence="2">The sequence shown here is derived from an EMBL/GenBank/DDBJ whole genome shotgun (WGS) entry which is preliminary data.</text>
</comment>
<evidence type="ECO:0000313" key="2">
    <source>
        <dbReference type="EMBL" id="CAK8991027.1"/>
    </source>
</evidence>
<protein>
    <submittedName>
        <fullName evidence="2">DDE-1 domain-containing protein</fullName>
    </submittedName>
</protein>
<accession>A0ABP0HME0</accession>
<organism evidence="2 3">
    <name type="scientific">Durusdinium trenchii</name>
    <dbReference type="NCBI Taxonomy" id="1381693"/>
    <lineage>
        <taxon>Eukaryota</taxon>
        <taxon>Sar</taxon>
        <taxon>Alveolata</taxon>
        <taxon>Dinophyceae</taxon>
        <taxon>Suessiales</taxon>
        <taxon>Symbiodiniaceae</taxon>
        <taxon>Durusdinium</taxon>
    </lineage>
</organism>
<proteinExistence type="predicted"/>
<evidence type="ECO:0000256" key="1">
    <source>
        <dbReference type="SAM" id="MobiDB-lite"/>
    </source>
</evidence>
<gene>
    <name evidence="2" type="ORF">SCF082_LOCUS2476</name>
</gene>
<keyword evidence="3" id="KW-1185">Reference proteome</keyword>
<feature type="non-terminal residue" evidence="2">
    <location>
        <position position="1"/>
    </location>
</feature>
<sequence>RWQLSGRIVAEALSSQNALAGWARCGIIPGELMQKKVVLEERFAELFTSKKSGAGSLSAPQTSTANALSLVSKISPQKKTRGKHSCKCMVAVTMRFCPECGSENAHYDAKVAQLFKSGRRPGWHKPPEAEPLLPETEEEKKLARGVGDLLSRLRKAPPTSENSEPPAKQRKIDSTPASAAKGPGIAQELPAMQGEGGKEEEEEEESDAEWNLNNVDDCCSFIEHKFPAKEAEALGVNVDMFSKVALFYVNFLRNKRTLKAELRAHFTKEIIEPNTLGSKAGRKNWLQTWLAQRKRVFVPKT</sequence>
<feature type="region of interest" description="Disordered" evidence="1">
    <location>
        <begin position="118"/>
        <end position="186"/>
    </location>
</feature>
<dbReference type="Proteomes" id="UP001642464">
    <property type="component" value="Unassembled WGS sequence"/>
</dbReference>
<dbReference type="EMBL" id="CAXAMM010001223">
    <property type="protein sequence ID" value="CAK8991027.1"/>
    <property type="molecule type" value="Genomic_DNA"/>
</dbReference>